<dbReference type="PANTHER" id="PTHR34658">
    <property type="entry name" value="OS01G0151800 PROTEIN"/>
    <property type="match status" value="1"/>
</dbReference>
<keyword evidence="1" id="KW-0812">Transmembrane</keyword>
<proteinExistence type="predicted"/>
<dbReference type="OrthoDB" id="1921102at2759"/>
<evidence type="ECO:0000313" key="3">
    <source>
        <dbReference type="Proteomes" id="UP000236161"/>
    </source>
</evidence>
<accession>A0A2H9ZZ15</accession>
<feature type="transmembrane region" description="Helical" evidence="1">
    <location>
        <begin position="20"/>
        <end position="40"/>
    </location>
</feature>
<protein>
    <submittedName>
        <fullName evidence="2">Uncharacterized protein</fullName>
    </submittedName>
</protein>
<evidence type="ECO:0000313" key="2">
    <source>
        <dbReference type="EMBL" id="PKA48545.1"/>
    </source>
</evidence>
<dbReference type="AlphaFoldDB" id="A0A2H9ZZ15"/>
<reference evidence="2 3" key="1">
    <citation type="journal article" date="2017" name="Nature">
        <title>The Apostasia genome and the evolution of orchids.</title>
        <authorList>
            <person name="Zhang G.Q."/>
            <person name="Liu K.W."/>
            <person name="Li Z."/>
            <person name="Lohaus R."/>
            <person name="Hsiao Y.Y."/>
            <person name="Niu S.C."/>
            <person name="Wang J.Y."/>
            <person name="Lin Y.C."/>
            <person name="Xu Q."/>
            <person name="Chen L.J."/>
            <person name="Yoshida K."/>
            <person name="Fujiwara S."/>
            <person name="Wang Z.W."/>
            <person name="Zhang Y.Q."/>
            <person name="Mitsuda N."/>
            <person name="Wang M."/>
            <person name="Liu G.H."/>
            <person name="Pecoraro L."/>
            <person name="Huang H.X."/>
            <person name="Xiao X.J."/>
            <person name="Lin M."/>
            <person name="Wu X.Y."/>
            <person name="Wu W.L."/>
            <person name="Chen Y.Y."/>
            <person name="Chang S.B."/>
            <person name="Sakamoto S."/>
            <person name="Ohme-Takagi M."/>
            <person name="Yagi M."/>
            <person name="Zeng S.J."/>
            <person name="Shen C.Y."/>
            <person name="Yeh C.M."/>
            <person name="Luo Y.B."/>
            <person name="Tsai W.C."/>
            <person name="Van de Peer Y."/>
            <person name="Liu Z.J."/>
        </authorList>
    </citation>
    <scope>NUCLEOTIDE SEQUENCE [LARGE SCALE GENOMIC DNA]</scope>
    <source>
        <strain evidence="3">cv. Shenzhen</strain>
        <tissue evidence="2">Stem</tissue>
    </source>
</reference>
<keyword evidence="3" id="KW-1185">Reference proteome</keyword>
<organism evidence="2 3">
    <name type="scientific">Apostasia shenzhenica</name>
    <dbReference type="NCBI Taxonomy" id="1088818"/>
    <lineage>
        <taxon>Eukaryota</taxon>
        <taxon>Viridiplantae</taxon>
        <taxon>Streptophyta</taxon>
        <taxon>Embryophyta</taxon>
        <taxon>Tracheophyta</taxon>
        <taxon>Spermatophyta</taxon>
        <taxon>Magnoliopsida</taxon>
        <taxon>Liliopsida</taxon>
        <taxon>Asparagales</taxon>
        <taxon>Orchidaceae</taxon>
        <taxon>Apostasioideae</taxon>
        <taxon>Apostasia</taxon>
    </lineage>
</organism>
<dbReference type="Proteomes" id="UP000236161">
    <property type="component" value="Unassembled WGS sequence"/>
</dbReference>
<dbReference type="STRING" id="1088818.A0A2H9ZZ15"/>
<dbReference type="PANTHER" id="PTHR34658:SF2">
    <property type="entry name" value="OS01G0151800 PROTEIN"/>
    <property type="match status" value="1"/>
</dbReference>
<keyword evidence="1" id="KW-1133">Transmembrane helix</keyword>
<sequence length="126" mass="13318">MALRSVTSALRRTLLQRHPLLRYAAAWTLLLTAAVVLTSLSPEMAFAWAVTPSSPFAGACRRGFVRVPVDGLPGEAVCVPGRLLGPSKADFVVPPLFAAMVVAGSACLVSAVGRWDLTERDGTLDL</sequence>
<feature type="transmembrane region" description="Helical" evidence="1">
    <location>
        <begin position="91"/>
        <end position="112"/>
    </location>
</feature>
<dbReference type="EMBL" id="KZ452313">
    <property type="protein sequence ID" value="PKA48545.1"/>
    <property type="molecule type" value="Genomic_DNA"/>
</dbReference>
<evidence type="ECO:0000256" key="1">
    <source>
        <dbReference type="SAM" id="Phobius"/>
    </source>
</evidence>
<gene>
    <name evidence="2" type="ORF">AXF42_Ash017444</name>
</gene>
<keyword evidence="1" id="KW-0472">Membrane</keyword>
<name>A0A2H9ZZ15_9ASPA</name>